<sequence>NPEGENWRVVAPASFKRKVLEYFHDVQTAGHMGRKKTVDCVRSRFFWPQLRQEVEEYVKSCPVCQKVKADNRKLPGLLMPNQPVTPWHTLALDLMGPLPTSRHGNEYLLVVIDQFTNWTEMFLLRRATGDVIARKVEQEIFCRWRAPKRLLSDKGPQFATEKGVDVIYTSLYHPQCNWTEYMNCTIKTILRMYVHGWDKVLPRLGMALRTAIQDFTGCSPARLKLGQELFLPLDQELQENCMSRVYFILGGPSYEECLAHQLSDLYQLAKTNMEKAHAQQRGVGLQVGSLVLRRSHPISSKSKGFSAKLAQHWEGPFRVARQLSEVTYGLAHLETGEPQGTYHISNL</sequence>
<dbReference type="Gene3D" id="3.30.420.10">
    <property type="entry name" value="Ribonuclease H-like superfamily/Ribonuclease H"/>
    <property type="match status" value="1"/>
</dbReference>
<proteinExistence type="predicted"/>
<name>H3A2D1_LATCH</name>
<dbReference type="PANTHER" id="PTHR37984:SF5">
    <property type="entry name" value="PROTEIN NYNRIN-LIKE"/>
    <property type="match status" value="1"/>
</dbReference>
<dbReference type="eggNOG" id="KOG0017">
    <property type="taxonomic scope" value="Eukaryota"/>
</dbReference>
<organism evidence="3 4">
    <name type="scientific">Latimeria chalumnae</name>
    <name type="common">Coelacanth</name>
    <dbReference type="NCBI Taxonomy" id="7897"/>
    <lineage>
        <taxon>Eukaryota</taxon>
        <taxon>Metazoa</taxon>
        <taxon>Chordata</taxon>
        <taxon>Craniata</taxon>
        <taxon>Vertebrata</taxon>
        <taxon>Euteleostomi</taxon>
        <taxon>Coelacanthiformes</taxon>
        <taxon>Coelacanthidae</taxon>
        <taxon>Latimeria</taxon>
    </lineage>
</organism>
<dbReference type="InterPro" id="IPR050951">
    <property type="entry name" value="Retrovirus_Pol_polyprotein"/>
</dbReference>
<accession>H3A2D1</accession>
<dbReference type="PANTHER" id="PTHR37984">
    <property type="entry name" value="PROTEIN CBG26694"/>
    <property type="match status" value="1"/>
</dbReference>
<dbReference type="InterPro" id="IPR036397">
    <property type="entry name" value="RNaseH_sf"/>
</dbReference>
<dbReference type="GO" id="GO:0015074">
    <property type="term" value="P:DNA integration"/>
    <property type="evidence" value="ECO:0007669"/>
    <property type="project" value="InterPro"/>
</dbReference>
<protein>
    <recommendedName>
        <fullName evidence="1">Gypsy retrotransposon integrase-like protein 1</fullName>
    </recommendedName>
</protein>
<dbReference type="OMA" id="ERTICSI"/>
<feature type="domain" description="Integrase catalytic" evidence="2">
    <location>
        <begin position="82"/>
        <end position="162"/>
    </location>
</feature>
<dbReference type="InParanoid" id="H3A2D1"/>
<keyword evidence="4" id="KW-1185">Reference proteome</keyword>
<dbReference type="InterPro" id="IPR012337">
    <property type="entry name" value="RNaseH-like_sf"/>
</dbReference>
<dbReference type="InterPro" id="IPR041588">
    <property type="entry name" value="Integrase_H2C2"/>
</dbReference>
<reference evidence="3" key="2">
    <citation type="submission" date="2025-08" db="UniProtKB">
        <authorList>
            <consortium name="Ensembl"/>
        </authorList>
    </citation>
    <scope>IDENTIFICATION</scope>
</reference>
<dbReference type="STRING" id="7897.ENSLACP00000003802"/>
<dbReference type="EMBL" id="AFYH01095385">
    <property type="status" value="NOT_ANNOTATED_CDS"/>
    <property type="molecule type" value="Genomic_DNA"/>
</dbReference>
<dbReference type="Pfam" id="PF17921">
    <property type="entry name" value="Integrase_H2C2"/>
    <property type="match status" value="1"/>
</dbReference>
<dbReference type="GO" id="GO:0003676">
    <property type="term" value="F:nucleic acid binding"/>
    <property type="evidence" value="ECO:0007669"/>
    <property type="project" value="InterPro"/>
</dbReference>
<dbReference type="AlphaFoldDB" id="H3A2D1"/>
<reference evidence="4" key="1">
    <citation type="submission" date="2011-08" db="EMBL/GenBank/DDBJ databases">
        <title>The draft genome of Latimeria chalumnae.</title>
        <authorList>
            <person name="Di Palma F."/>
            <person name="Alfoldi J."/>
            <person name="Johnson J."/>
            <person name="Berlin A."/>
            <person name="Gnerre S."/>
            <person name="Jaffe D."/>
            <person name="MacCallum I."/>
            <person name="Young S."/>
            <person name="Walker B.J."/>
            <person name="Lander E."/>
            <person name="Lindblad-Toh K."/>
        </authorList>
    </citation>
    <scope>NUCLEOTIDE SEQUENCE [LARGE SCALE GENOMIC DNA]</scope>
    <source>
        <strain evidence="4">Wild caught</strain>
    </source>
</reference>
<dbReference type="Ensembl" id="ENSLACT00000003837.1">
    <property type="protein sequence ID" value="ENSLACP00000003802.1"/>
    <property type="gene ID" value="ENSLACG00000003388.1"/>
</dbReference>
<evidence type="ECO:0000256" key="1">
    <source>
        <dbReference type="ARBA" id="ARBA00039658"/>
    </source>
</evidence>
<dbReference type="PROSITE" id="PS50994">
    <property type="entry name" value="INTEGRASE"/>
    <property type="match status" value="1"/>
</dbReference>
<dbReference type="FunFam" id="1.10.340.70:FF:000001">
    <property type="entry name" value="Retrovirus-related Pol polyprotein from transposon gypsy-like Protein"/>
    <property type="match status" value="1"/>
</dbReference>
<evidence type="ECO:0000259" key="2">
    <source>
        <dbReference type="PROSITE" id="PS50994"/>
    </source>
</evidence>
<dbReference type="InterPro" id="IPR001584">
    <property type="entry name" value="Integrase_cat-core"/>
</dbReference>
<evidence type="ECO:0000313" key="3">
    <source>
        <dbReference type="Ensembl" id="ENSLACP00000003802.1"/>
    </source>
</evidence>
<dbReference type="Gene3D" id="1.10.340.70">
    <property type="match status" value="1"/>
</dbReference>
<evidence type="ECO:0000313" key="4">
    <source>
        <dbReference type="Proteomes" id="UP000008672"/>
    </source>
</evidence>
<dbReference type="HOGENOM" id="CLU_000384_6_0_1"/>
<reference evidence="3" key="3">
    <citation type="submission" date="2025-09" db="UniProtKB">
        <authorList>
            <consortium name="Ensembl"/>
        </authorList>
    </citation>
    <scope>IDENTIFICATION</scope>
</reference>
<dbReference type="SUPFAM" id="SSF53098">
    <property type="entry name" value="Ribonuclease H-like"/>
    <property type="match status" value="1"/>
</dbReference>
<dbReference type="GeneTree" id="ENSGT01000000214408"/>
<dbReference type="Proteomes" id="UP000008672">
    <property type="component" value="Unassembled WGS sequence"/>
</dbReference>